<dbReference type="OrthoDB" id="3830913at2"/>
<evidence type="ECO:0000313" key="2">
    <source>
        <dbReference type="EMBL" id="TWD82306.1"/>
    </source>
</evidence>
<accession>A0A561BTW4</accession>
<organism evidence="2 3">
    <name type="scientific">Kribbella amoyensis</name>
    <dbReference type="NCBI Taxonomy" id="996641"/>
    <lineage>
        <taxon>Bacteria</taxon>
        <taxon>Bacillati</taxon>
        <taxon>Actinomycetota</taxon>
        <taxon>Actinomycetes</taxon>
        <taxon>Propionibacteriales</taxon>
        <taxon>Kribbellaceae</taxon>
        <taxon>Kribbella</taxon>
    </lineage>
</organism>
<feature type="transmembrane region" description="Helical" evidence="1">
    <location>
        <begin position="50"/>
        <end position="73"/>
    </location>
</feature>
<dbReference type="Proteomes" id="UP000318380">
    <property type="component" value="Unassembled WGS sequence"/>
</dbReference>
<evidence type="ECO:0000256" key="1">
    <source>
        <dbReference type="SAM" id="Phobius"/>
    </source>
</evidence>
<keyword evidence="1" id="KW-0812">Transmembrane</keyword>
<dbReference type="RefSeq" id="WP_145807794.1">
    <property type="nucleotide sequence ID" value="NZ_VIVK01000001.1"/>
</dbReference>
<keyword evidence="3" id="KW-1185">Reference proteome</keyword>
<gene>
    <name evidence="2" type="ORF">FB561_3436</name>
</gene>
<dbReference type="EMBL" id="VIVK01000001">
    <property type="protein sequence ID" value="TWD82306.1"/>
    <property type="molecule type" value="Genomic_DNA"/>
</dbReference>
<keyword evidence="1" id="KW-0472">Membrane</keyword>
<evidence type="ECO:0000313" key="3">
    <source>
        <dbReference type="Proteomes" id="UP000318380"/>
    </source>
</evidence>
<proteinExistence type="predicted"/>
<dbReference type="AlphaFoldDB" id="A0A561BTW4"/>
<protein>
    <submittedName>
        <fullName evidence="2">Uncharacterized protein</fullName>
    </submittedName>
</protein>
<sequence>MRAAYRGLASLIALAVVLQVASIALAGFTIAGDAEDGATIGADYSNLGQSYHSIAGSVIGLLALVFLIVSFLTDVPRGRMLAGVVVGLVALQFALAVVSFGLPALGVLHGINGLAIAGVAGAASRSASGSVSRTAADPAATHG</sequence>
<feature type="transmembrane region" description="Helical" evidence="1">
    <location>
        <begin position="80"/>
        <end position="98"/>
    </location>
</feature>
<comment type="caution">
    <text evidence="2">The sequence shown here is derived from an EMBL/GenBank/DDBJ whole genome shotgun (WGS) entry which is preliminary data.</text>
</comment>
<name>A0A561BTW4_9ACTN</name>
<reference evidence="2 3" key="1">
    <citation type="submission" date="2019-06" db="EMBL/GenBank/DDBJ databases">
        <title>Sequencing the genomes of 1000 actinobacteria strains.</title>
        <authorList>
            <person name="Klenk H.-P."/>
        </authorList>
    </citation>
    <scope>NUCLEOTIDE SEQUENCE [LARGE SCALE GENOMIC DNA]</scope>
    <source>
        <strain evidence="2 3">DSM 24683</strain>
    </source>
</reference>
<keyword evidence="1" id="KW-1133">Transmembrane helix</keyword>